<proteinExistence type="inferred from homology"/>
<dbReference type="Proteomes" id="UP001163152">
    <property type="component" value="Chromosome"/>
</dbReference>
<dbReference type="CDD" id="cd05466">
    <property type="entry name" value="PBP2_LTTR_substrate"/>
    <property type="match status" value="1"/>
</dbReference>
<dbReference type="AlphaFoldDB" id="A0A9E8ZEY3"/>
<dbReference type="PANTHER" id="PTHR30419">
    <property type="entry name" value="HTH-TYPE TRANSCRIPTIONAL REGULATOR YBHD"/>
    <property type="match status" value="1"/>
</dbReference>
<evidence type="ECO:0000256" key="4">
    <source>
        <dbReference type="ARBA" id="ARBA00023163"/>
    </source>
</evidence>
<dbReference type="FunFam" id="1.10.10.10:FF:000001">
    <property type="entry name" value="LysR family transcriptional regulator"/>
    <property type="match status" value="1"/>
</dbReference>
<dbReference type="SUPFAM" id="SSF46785">
    <property type="entry name" value="Winged helix' DNA-binding domain"/>
    <property type="match status" value="1"/>
</dbReference>
<dbReference type="GO" id="GO:0003677">
    <property type="term" value="F:DNA binding"/>
    <property type="evidence" value="ECO:0007669"/>
    <property type="project" value="UniProtKB-KW"/>
</dbReference>
<name>A0A9E8ZEY3_9CYAN</name>
<dbReference type="InterPro" id="IPR050950">
    <property type="entry name" value="HTH-type_LysR_regulators"/>
</dbReference>
<evidence type="ECO:0000256" key="2">
    <source>
        <dbReference type="ARBA" id="ARBA00023015"/>
    </source>
</evidence>
<dbReference type="InterPro" id="IPR005119">
    <property type="entry name" value="LysR_subst-bd"/>
</dbReference>
<dbReference type="GO" id="GO:0003700">
    <property type="term" value="F:DNA-binding transcription factor activity"/>
    <property type="evidence" value="ECO:0007669"/>
    <property type="project" value="InterPro"/>
</dbReference>
<dbReference type="PRINTS" id="PR00039">
    <property type="entry name" value="HTHLYSR"/>
</dbReference>
<dbReference type="Gene3D" id="3.40.190.290">
    <property type="match status" value="1"/>
</dbReference>
<evidence type="ECO:0000256" key="3">
    <source>
        <dbReference type="ARBA" id="ARBA00023125"/>
    </source>
</evidence>
<accession>A0A9E8ZEY3</accession>
<dbReference type="PANTHER" id="PTHR30419:SF8">
    <property type="entry name" value="NITROGEN ASSIMILATION TRANSCRIPTIONAL ACTIVATOR-RELATED"/>
    <property type="match status" value="1"/>
</dbReference>
<evidence type="ECO:0000256" key="1">
    <source>
        <dbReference type="ARBA" id="ARBA00009437"/>
    </source>
</evidence>
<dbReference type="PROSITE" id="PS50931">
    <property type="entry name" value="HTH_LYSR"/>
    <property type="match status" value="1"/>
</dbReference>
<keyword evidence="4" id="KW-0804">Transcription</keyword>
<evidence type="ECO:0000313" key="7">
    <source>
        <dbReference type="Proteomes" id="UP001163152"/>
    </source>
</evidence>
<gene>
    <name evidence="6" type="ORF">OXH18_06235</name>
</gene>
<reference evidence="6" key="1">
    <citation type="submission" date="2022-12" db="EMBL/GenBank/DDBJ databases">
        <title>Polyphasic identification of a Novel Hot-Spring Cyanobacterium Ocullathermofonsia sinensis gen nov. sp. nov. and Genomic Insights on its Adaptations to the Thermal Habitat.</title>
        <authorList>
            <person name="Daroch M."/>
            <person name="Tang J."/>
            <person name="Jiang Y."/>
        </authorList>
    </citation>
    <scope>NUCLEOTIDE SEQUENCE</scope>
    <source>
        <strain evidence="6">PKUAC-SCTA174</strain>
    </source>
</reference>
<evidence type="ECO:0000259" key="5">
    <source>
        <dbReference type="PROSITE" id="PS50931"/>
    </source>
</evidence>
<organism evidence="6 7">
    <name type="scientific">Thermocoleostomius sinensis A174</name>
    <dbReference type="NCBI Taxonomy" id="2016057"/>
    <lineage>
        <taxon>Bacteria</taxon>
        <taxon>Bacillati</taxon>
        <taxon>Cyanobacteriota</taxon>
        <taxon>Cyanophyceae</taxon>
        <taxon>Oculatellales</taxon>
        <taxon>Oculatellaceae</taxon>
        <taxon>Thermocoleostomius</taxon>
    </lineage>
</organism>
<feature type="domain" description="HTH lysR-type" evidence="5">
    <location>
        <begin position="6"/>
        <end position="63"/>
    </location>
</feature>
<sequence>MNLEAIKLSQLRSLIAVAKHGNFSEAALHLQVSQSAISHAIASLEEELGVVLVSRGRHGATLTPIGEQIVCHAQEILGLVEVIGKEAQLSKGLQGGHVRLVSFRSAGTHLLPGVIAQFRQRFPGISVTLLEYRGDDKVEQCLREGRADIGLICMPPAEDLQTWEVMRDEYVALLPPNAEVPDHHLTWEQLMSYPLIMPPQGDYCSSLIRKHLAQLKQSIDAAYHIQEDSTIVGMVMQGLGATIMARLAAEPLPPEARVYPLPVRLERVIRSAVLANALHPPAVYAFLDTLKQVSRANRDLWMQKVAIDAANAPALNA</sequence>
<dbReference type="InterPro" id="IPR036390">
    <property type="entry name" value="WH_DNA-bd_sf"/>
</dbReference>
<keyword evidence="3" id="KW-0238">DNA-binding</keyword>
<dbReference type="InterPro" id="IPR000847">
    <property type="entry name" value="LysR_HTH_N"/>
</dbReference>
<dbReference type="SUPFAM" id="SSF53850">
    <property type="entry name" value="Periplasmic binding protein-like II"/>
    <property type="match status" value="1"/>
</dbReference>
<dbReference type="Gene3D" id="1.10.10.10">
    <property type="entry name" value="Winged helix-like DNA-binding domain superfamily/Winged helix DNA-binding domain"/>
    <property type="match status" value="1"/>
</dbReference>
<keyword evidence="7" id="KW-1185">Reference proteome</keyword>
<protein>
    <submittedName>
        <fullName evidence="6">LysR family transcriptional regulator</fullName>
    </submittedName>
</protein>
<dbReference type="Pfam" id="PF00126">
    <property type="entry name" value="HTH_1"/>
    <property type="match status" value="1"/>
</dbReference>
<dbReference type="InterPro" id="IPR036388">
    <property type="entry name" value="WH-like_DNA-bd_sf"/>
</dbReference>
<dbReference type="Pfam" id="PF03466">
    <property type="entry name" value="LysR_substrate"/>
    <property type="match status" value="1"/>
</dbReference>
<comment type="similarity">
    <text evidence="1">Belongs to the LysR transcriptional regulatory family.</text>
</comment>
<dbReference type="RefSeq" id="WP_268611583.1">
    <property type="nucleotide sequence ID" value="NZ_CP113797.1"/>
</dbReference>
<dbReference type="EMBL" id="CP113797">
    <property type="protein sequence ID" value="WAL61581.1"/>
    <property type="molecule type" value="Genomic_DNA"/>
</dbReference>
<dbReference type="GO" id="GO:0005829">
    <property type="term" value="C:cytosol"/>
    <property type="evidence" value="ECO:0007669"/>
    <property type="project" value="TreeGrafter"/>
</dbReference>
<dbReference type="KEGG" id="tsin:OXH18_06235"/>
<evidence type="ECO:0000313" key="6">
    <source>
        <dbReference type="EMBL" id="WAL61581.1"/>
    </source>
</evidence>
<keyword evidence="2" id="KW-0805">Transcription regulation</keyword>